<proteinExistence type="predicted"/>
<evidence type="ECO:0000256" key="3">
    <source>
        <dbReference type="ARBA" id="ARBA00022989"/>
    </source>
</evidence>
<dbReference type="NCBIfam" id="TIGR01593">
    <property type="entry name" value="holin_tox_secr"/>
    <property type="match status" value="1"/>
</dbReference>
<dbReference type="AlphaFoldDB" id="A0A846J683"/>
<evidence type="ECO:0000313" key="5">
    <source>
        <dbReference type="EMBL" id="NFJ08731.1"/>
    </source>
</evidence>
<sequence>MKWDKILSTIVAGLGACANYFFGGLDMALKTLLLLMVLDYITGLICAGRDKTLSSSAGFKGLAKKIIILIIVGVGVSVDNATGANGIVRSMVIFFYASMEGISILENATKAGVPVPEKLKEMLVQLREGNKKEIKEQSK</sequence>
<keyword evidence="2" id="KW-0812">Transmembrane</keyword>
<evidence type="ECO:0000256" key="4">
    <source>
        <dbReference type="ARBA" id="ARBA00023136"/>
    </source>
</evidence>
<dbReference type="InterPro" id="IPR006480">
    <property type="entry name" value="Phage_holin_4_1"/>
</dbReference>
<name>A0A846J683_CLOBO</name>
<dbReference type="PROSITE" id="PS51257">
    <property type="entry name" value="PROKAR_LIPOPROTEIN"/>
    <property type="match status" value="1"/>
</dbReference>
<dbReference type="Proteomes" id="UP000480039">
    <property type="component" value="Unassembled WGS sequence"/>
</dbReference>
<dbReference type="EMBL" id="SWQE01000004">
    <property type="protein sequence ID" value="NFJ08731.1"/>
    <property type="molecule type" value="Genomic_DNA"/>
</dbReference>
<evidence type="ECO:0000313" key="6">
    <source>
        <dbReference type="Proteomes" id="UP000480039"/>
    </source>
</evidence>
<reference evidence="5 6" key="1">
    <citation type="submission" date="2019-04" db="EMBL/GenBank/DDBJ databases">
        <title>Genome sequencing of Clostridium botulinum Groups I-IV and Clostridium butyricum.</title>
        <authorList>
            <person name="Brunt J."/>
            <person name="Van Vliet A.H.M."/>
            <person name="Stringer S.C."/>
            <person name="Carter A.T."/>
            <person name="Peck M.W."/>
        </authorList>
    </citation>
    <scope>NUCLEOTIDE SEQUENCE [LARGE SCALE GENOMIC DNA]</scope>
    <source>
        <strain evidence="5 6">Colworth BL30</strain>
    </source>
</reference>
<keyword evidence="4" id="KW-0472">Membrane</keyword>
<dbReference type="Pfam" id="PF05105">
    <property type="entry name" value="Phage_holin_4_1"/>
    <property type="match status" value="1"/>
</dbReference>
<protein>
    <submittedName>
        <fullName evidence="5">Phage holin family protein</fullName>
    </submittedName>
</protein>
<dbReference type="GO" id="GO:0016020">
    <property type="term" value="C:membrane"/>
    <property type="evidence" value="ECO:0007669"/>
    <property type="project" value="UniProtKB-SubCell"/>
</dbReference>
<evidence type="ECO:0000256" key="2">
    <source>
        <dbReference type="ARBA" id="ARBA00022692"/>
    </source>
</evidence>
<comment type="caution">
    <text evidence="5">The sequence shown here is derived from an EMBL/GenBank/DDBJ whole genome shotgun (WGS) entry which is preliminary data.</text>
</comment>
<organism evidence="5 6">
    <name type="scientific">Clostridium botulinum</name>
    <dbReference type="NCBI Taxonomy" id="1491"/>
    <lineage>
        <taxon>Bacteria</taxon>
        <taxon>Bacillati</taxon>
        <taxon>Bacillota</taxon>
        <taxon>Clostridia</taxon>
        <taxon>Eubacteriales</taxon>
        <taxon>Clostridiaceae</taxon>
        <taxon>Clostridium</taxon>
    </lineage>
</organism>
<keyword evidence="3" id="KW-1133">Transmembrane helix</keyword>
<comment type="subcellular location">
    <subcellularLocation>
        <location evidence="1">Membrane</location>
        <topology evidence="1">Multi-pass membrane protein</topology>
    </subcellularLocation>
</comment>
<evidence type="ECO:0000256" key="1">
    <source>
        <dbReference type="ARBA" id="ARBA00004141"/>
    </source>
</evidence>
<gene>
    <name evidence="5" type="ORF">FC871_09630</name>
</gene>
<accession>A0A846J683</accession>